<dbReference type="NCBIfam" id="NF009435">
    <property type="entry name" value="PRK12794.1"/>
    <property type="match status" value="1"/>
</dbReference>
<dbReference type="Proteomes" id="UP000030004">
    <property type="component" value="Unassembled WGS sequence"/>
</dbReference>
<protein>
    <submittedName>
        <fullName evidence="1">Flagellar biosynthesis regulator FlhF</fullName>
    </submittedName>
</protein>
<dbReference type="eggNOG" id="COG5442">
    <property type="taxonomic scope" value="Bacteria"/>
</dbReference>
<organism evidence="1 2">
    <name type="scientific">Pseudooceanicola atlanticus</name>
    <dbReference type="NCBI Taxonomy" id="1461694"/>
    <lineage>
        <taxon>Bacteria</taxon>
        <taxon>Pseudomonadati</taxon>
        <taxon>Pseudomonadota</taxon>
        <taxon>Alphaproteobacteria</taxon>
        <taxon>Rhodobacterales</taxon>
        <taxon>Paracoccaceae</taxon>
        <taxon>Pseudooceanicola</taxon>
    </lineage>
</organism>
<dbReference type="GO" id="GO:0044781">
    <property type="term" value="P:bacterial-type flagellum organization"/>
    <property type="evidence" value="ECO:0007669"/>
    <property type="project" value="InterPro"/>
</dbReference>
<dbReference type="OrthoDB" id="9808944at2"/>
<comment type="caution">
    <text evidence="1">The sequence shown here is derived from an EMBL/GenBank/DDBJ whole genome shotgun (WGS) entry which is preliminary data.</text>
</comment>
<dbReference type="Pfam" id="PF07309">
    <property type="entry name" value="FlaF"/>
    <property type="match status" value="1"/>
</dbReference>
<accession>A0A0A0EI37</accession>
<proteinExistence type="predicted"/>
<dbReference type="STRING" id="1461694.ATO9_07080"/>
<name>A0A0A0EI37_9RHOB</name>
<dbReference type="InterPro" id="IPR010845">
    <property type="entry name" value="FlaF"/>
</dbReference>
<dbReference type="RefSeq" id="WP_043747141.1">
    <property type="nucleotide sequence ID" value="NZ_AQQX01000002.1"/>
</dbReference>
<keyword evidence="1" id="KW-0966">Cell projection</keyword>
<dbReference type="AlphaFoldDB" id="A0A0A0EI37"/>
<dbReference type="EMBL" id="AQQX01000002">
    <property type="protein sequence ID" value="KGM49768.1"/>
    <property type="molecule type" value="Genomic_DNA"/>
</dbReference>
<sequence length="124" mass="13736">MTAHSLAQRAYGQATAPTRTARGTEYEVLARITHRLIAAARKGNAGFSELCRAIHDNRQLWTLLAADVVDDNNTLTDELRAQIFYLAEFTQTHSRKVLQRKGSVAALVEINSAIMRGLRKEGGK</sequence>
<evidence type="ECO:0000313" key="1">
    <source>
        <dbReference type="EMBL" id="KGM49768.1"/>
    </source>
</evidence>
<keyword evidence="1" id="KW-0969">Cilium</keyword>
<evidence type="ECO:0000313" key="2">
    <source>
        <dbReference type="Proteomes" id="UP000030004"/>
    </source>
</evidence>
<reference evidence="1 2" key="1">
    <citation type="journal article" date="2015" name="Antonie Van Leeuwenhoek">
        <title>Pseudooceanicola atlanticus gen. nov. sp. nov., isolated from surface seawater of the Atlantic Ocean and reclassification of Oceanicola batsensis, Oceanicola marinus, Oceanicola nitratireducens, Oceanicola nanhaiensis, Oceanicola antarcticus and Oceanicola flagellatus, as Pseudooceanicola batsensis comb. nov., Pseudooceanicola marinus comb. nov., Pseudooceanicola nitratireducens comb. nov., Pseudooceanicola nanhaiensis comb. nov., Pseudooceanicola antarcticus comb. nov., and Pseudooceanicola flagellatus comb. nov.</title>
        <authorList>
            <person name="Lai Q."/>
            <person name="Li G."/>
            <person name="Liu X."/>
            <person name="Du Y."/>
            <person name="Sun F."/>
            <person name="Shao Z."/>
        </authorList>
    </citation>
    <scope>NUCLEOTIDE SEQUENCE [LARGE SCALE GENOMIC DNA]</scope>
    <source>
        <strain evidence="1 2">22II-s11g</strain>
    </source>
</reference>
<gene>
    <name evidence="1" type="ORF">ATO9_07080</name>
</gene>
<keyword evidence="1" id="KW-0282">Flagellum</keyword>
<keyword evidence="2" id="KW-1185">Reference proteome</keyword>